<evidence type="ECO:0000256" key="2">
    <source>
        <dbReference type="ARBA" id="ARBA00023015"/>
    </source>
</evidence>
<dbReference type="InterPro" id="IPR047057">
    <property type="entry name" value="MerR_fam"/>
</dbReference>
<keyword evidence="2" id="KW-0805">Transcription regulation</keyword>
<feature type="domain" description="HTH merR-type" evidence="5">
    <location>
        <begin position="11"/>
        <end position="79"/>
    </location>
</feature>
<dbReference type="GO" id="GO:0003677">
    <property type="term" value="F:DNA binding"/>
    <property type="evidence" value="ECO:0007669"/>
    <property type="project" value="UniProtKB-KW"/>
</dbReference>
<dbReference type="InterPro" id="IPR000551">
    <property type="entry name" value="MerR-type_HTH_dom"/>
</dbReference>
<dbReference type="RefSeq" id="WP_101330444.1">
    <property type="nucleotide sequence ID" value="NZ_PJNH01000001.1"/>
</dbReference>
<evidence type="ECO:0000256" key="1">
    <source>
        <dbReference type="ARBA" id="ARBA00022491"/>
    </source>
</evidence>
<dbReference type="Pfam" id="PF13411">
    <property type="entry name" value="MerR_1"/>
    <property type="match status" value="1"/>
</dbReference>
<protein>
    <submittedName>
        <fullName evidence="6">MerR family transcriptional regulator</fullName>
    </submittedName>
</protein>
<reference evidence="6 7" key="1">
    <citation type="submission" date="2017-06" db="EMBL/GenBank/DDBJ databases">
        <title>the draft geome sequence of Illustriluteabacillus marina B3227.</title>
        <authorList>
            <person name="He R.-H."/>
            <person name="Du Z.-J."/>
        </authorList>
    </citation>
    <scope>NUCLEOTIDE SEQUENCE [LARGE SCALE GENOMIC DNA]</scope>
    <source>
        <strain evidence="6 7">B3227</strain>
    </source>
</reference>
<dbReference type="CDD" id="cd01105">
    <property type="entry name" value="HTH_GlnR-like"/>
    <property type="match status" value="1"/>
</dbReference>
<dbReference type="SMART" id="SM00422">
    <property type="entry name" value="HTH_MERR"/>
    <property type="match status" value="1"/>
</dbReference>
<evidence type="ECO:0000256" key="3">
    <source>
        <dbReference type="ARBA" id="ARBA00023125"/>
    </source>
</evidence>
<organism evidence="6 7">
    <name type="scientific">Halalkalibacillus sediminis</name>
    <dbReference type="NCBI Taxonomy" id="2018042"/>
    <lineage>
        <taxon>Bacteria</taxon>
        <taxon>Bacillati</taxon>
        <taxon>Bacillota</taxon>
        <taxon>Bacilli</taxon>
        <taxon>Bacillales</taxon>
        <taxon>Bacillaceae</taxon>
        <taxon>Halalkalibacillus</taxon>
    </lineage>
</organism>
<keyword evidence="4" id="KW-0804">Transcription</keyword>
<sequence length="136" mass="15899">MQLNDRKSMPLFPISIVTELTELTARQIRYYEEKGLVMPKRSDGNRRLFSFYDVDRLLEIKELIDQGVNLAGIKQVLRMKLEDPQVAQKSVEEKQPSEKRDLTEKELHNLLRKELIEAGYGSKSSMIQGDLSRFYH</sequence>
<dbReference type="PANTHER" id="PTHR30204:SF65">
    <property type="entry name" value="HTH-TYPE TRANSCRIPTIONAL REGULATOR TNRA"/>
    <property type="match status" value="1"/>
</dbReference>
<keyword evidence="7" id="KW-1185">Reference proteome</keyword>
<dbReference type="GO" id="GO:0003700">
    <property type="term" value="F:DNA-binding transcription factor activity"/>
    <property type="evidence" value="ECO:0007669"/>
    <property type="project" value="InterPro"/>
</dbReference>
<keyword evidence="3" id="KW-0238">DNA-binding</keyword>
<dbReference type="SUPFAM" id="SSF46955">
    <property type="entry name" value="Putative DNA-binding domain"/>
    <property type="match status" value="1"/>
</dbReference>
<proteinExistence type="predicted"/>
<dbReference type="EMBL" id="PJNH01000001">
    <property type="protein sequence ID" value="PKR78701.1"/>
    <property type="molecule type" value="Genomic_DNA"/>
</dbReference>
<comment type="caution">
    <text evidence="6">The sequence shown here is derived from an EMBL/GenBank/DDBJ whole genome shotgun (WGS) entry which is preliminary data.</text>
</comment>
<keyword evidence="1" id="KW-0678">Repressor</keyword>
<name>A0A2I0QWI1_9BACI</name>
<evidence type="ECO:0000259" key="5">
    <source>
        <dbReference type="PROSITE" id="PS50937"/>
    </source>
</evidence>
<dbReference type="PROSITE" id="PS50937">
    <property type="entry name" value="HTH_MERR_2"/>
    <property type="match status" value="1"/>
</dbReference>
<evidence type="ECO:0000313" key="7">
    <source>
        <dbReference type="Proteomes" id="UP000243524"/>
    </source>
</evidence>
<dbReference type="Proteomes" id="UP000243524">
    <property type="component" value="Unassembled WGS sequence"/>
</dbReference>
<dbReference type="Gene3D" id="1.10.1660.10">
    <property type="match status" value="1"/>
</dbReference>
<evidence type="ECO:0000256" key="4">
    <source>
        <dbReference type="ARBA" id="ARBA00023163"/>
    </source>
</evidence>
<dbReference type="AlphaFoldDB" id="A0A2I0QWI1"/>
<dbReference type="OrthoDB" id="9806513at2"/>
<evidence type="ECO:0000313" key="6">
    <source>
        <dbReference type="EMBL" id="PKR78701.1"/>
    </source>
</evidence>
<accession>A0A2I0QWI1</accession>
<dbReference type="PANTHER" id="PTHR30204">
    <property type="entry name" value="REDOX-CYCLING DRUG-SENSING TRANSCRIPTIONAL ACTIVATOR SOXR"/>
    <property type="match status" value="1"/>
</dbReference>
<dbReference type="InterPro" id="IPR009061">
    <property type="entry name" value="DNA-bd_dom_put_sf"/>
</dbReference>
<gene>
    <name evidence="6" type="ORF">CEY16_02795</name>
</gene>